<proteinExistence type="predicted"/>
<feature type="region of interest" description="Disordered" evidence="2">
    <location>
        <begin position="82"/>
        <end position="112"/>
    </location>
</feature>
<gene>
    <name evidence="4" type="ORF">SERLADRAFT_444746</name>
</gene>
<feature type="compositionally biased region" description="Basic residues" evidence="2">
    <location>
        <begin position="433"/>
        <end position="443"/>
    </location>
</feature>
<feature type="region of interest" description="Disordered" evidence="2">
    <location>
        <begin position="1"/>
        <end position="60"/>
    </location>
</feature>
<feature type="region of interest" description="Disordered" evidence="2">
    <location>
        <begin position="503"/>
        <end position="550"/>
    </location>
</feature>
<dbReference type="OrthoDB" id="3190515at2759"/>
<feature type="compositionally biased region" description="Polar residues" evidence="2">
    <location>
        <begin position="92"/>
        <end position="102"/>
    </location>
</feature>
<dbReference type="EMBL" id="GL945428">
    <property type="protein sequence ID" value="EGO31168.1"/>
    <property type="molecule type" value="Genomic_DNA"/>
</dbReference>
<dbReference type="HOGENOM" id="CLU_007123_0_0_1"/>
<feature type="compositionally biased region" description="Basic and acidic residues" evidence="2">
    <location>
        <begin position="26"/>
        <end position="35"/>
    </location>
</feature>
<organism>
    <name type="scientific">Serpula lacrymans var. lacrymans (strain S7.9)</name>
    <name type="common">Dry rot fungus</name>
    <dbReference type="NCBI Taxonomy" id="578457"/>
    <lineage>
        <taxon>Eukaryota</taxon>
        <taxon>Fungi</taxon>
        <taxon>Dikarya</taxon>
        <taxon>Basidiomycota</taxon>
        <taxon>Agaricomycotina</taxon>
        <taxon>Agaricomycetes</taxon>
        <taxon>Agaricomycetidae</taxon>
        <taxon>Boletales</taxon>
        <taxon>Coniophorineae</taxon>
        <taxon>Serpulaceae</taxon>
        <taxon>Serpula</taxon>
    </lineage>
</organism>
<evidence type="ECO:0000256" key="3">
    <source>
        <dbReference type="SAM" id="Phobius"/>
    </source>
</evidence>
<feature type="compositionally biased region" description="Polar residues" evidence="2">
    <location>
        <begin position="413"/>
        <end position="423"/>
    </location>
</feature>
<feature type="compositionally biased region" description="Polar residues" evidence="2">
    <location>
        <begin position="320"/>
        <end position="330"/>
    </location>
</feature>
<sequence>MSLGSSPSPATALRLDSKRASQAPQKVDERRRIRSLDATALLSDPSASKRSSNQDFDSGAFSDEYDLYPRILQDVQRALQYQSRRRDRRSIVHTQPTVQEVPSHSDATSSSSVPIASTSTALSLSLPSPTFPSVAVKVPSEIDFSPSTRTVPLHPIPLSSNGGATLDWTGCLSDEEKHEKRWSLSVSKRKGKEKVSPSSKAIVEKQEALFAGMIKAEAQSNTFRKAAIIKEQLGRRYNLLYTSLSTPEPLNLAKVARWYASSDPLLQRSFDDTEPLTWLKHLLDKRGTRSLWHMSALIVEEFTKSKGDPNLLRAPPEGSTLATTGSSSIEATPPQPGPSLSRKRSSEGHVSFEPLIESARNSVESHDKRKNGEGLSRSWRHSLPAGGLSPASSRLHFPDFVQRMRRRPDSDEGSSSPPNSQSEDQVHSEGGKVPKRKKARRSHVSFSYAANMRSPAISGMEVGRAGQPSDQGDSLRSVPDPFASMSPPPEIVSDLELALPAKADPSSLEEPAVVTPRPFPRRRVVRRTSLPPSESSSFRKEQKHREEADEAKLQADYHIKSQMLEDAIAQNYRLRQRLQRVAADVRDYETLRSNFMRTVGMPHRSIPPELLDAFSHDPSSVTSGTRKTKSWRAVEDIHNRIVRQQETFRIFLSIVKEDGIPAPESILDDHINTLMDKLQRLERHHKSMTAKAAEVKDALTKVKGTHAAVKIQYNDTLSHTSAVYPELSQIVALEESYKDQYQQFWELGMDALTFILDTVTPFWRTYGKTIGDDVQDFLIIPWYRNEFTGEPKRYPIRSLPRRSFQHWMGLLLFFFITAAVILLQAHAAMSSIYNYKLPWIGNDGFRWILMPFFWIGILIQWGAVLFELCIFFAQMGVIAWWIGWAAKIFT</sequence>
<feature type="compositionally biased region" description="Polar residues" evidence="2">
    <location>
        <begin position="45"/>
        <end position="56"/>
    </location>
</feature>
<feature type="transmembrane region" description="Helical" evidence="3">
    <location>
        <begin position="804"/>
        <end position="823"/>
    </location>
</feature>
<protein>
    <submittedName>
        <fullName evidence="4">Uncharacterized protein</fullName>
    </submittedName>
</protein>
<dbReference type="Proteomes" id="UP000008064">
    <property type="component" value="Unassembled WGS sequence"/>
</dbReference>
<reference evidence="4" key="1">
    <citation type="submission" date="2011-04" db="EMBL/GenBank/DDBJ databases">
        <title>Evolution of plant cell wall degrading machinery underlies the functional diversity of forest fungi.</title>
        <authorList>
            <consortium name="US DOE Joint Genome Institute (JGI-PGF)"/>
            <person name="Eastwood D.C."/>
            <person name="Floudas D."/>
            <person name="Binder M."/>
            <person name="Majcherczyk A."/>
            <person name="Schneider P."/>
            <person name="Aerts A."/>
            <person name="Asiegbu F.O."/>
            <person name="Baker S.E."/>
            <person name="Barry K."/>
            <person name="Bendiksby M."/>
            <person name="Blumentritt M."/>
            <person name="Coutinho P.M."/>
            <person name="Cullen D."/>
            <person name="Cullen D."/>
            <person name="Gathman A."/>
            <person name="Goodell B."/>
            <person name="Henrissat B."/>
            <person name="Ihrmark K."/>
            <person name="Kauserud H."/>
            <person name="Kohler A."/>
            <person name="LaButti K."/>
            <person name="Lapidus A."/>
            <person name="Lavin J.L."/>
            <person name="Lee Y.-H."/>
            <person name="Lindquist E."/>
            <person name="Lilly W."/>
            <person name="Lucas S."/>
            <person name="Morin E."/>
            <person name="Murat C."/>
            <person name="Oguiza J.A."/>
            <person name="Park J."/>
            <person name="Pisabarro A.G."/>
            <person name="Riley R."/>
            <person name="Rosling A."/>
            <person name="Salamov A."/>
            <person name="Schmidt O."/>
            <person name="Schmutz J."/>
            <person name="Skrede I."/>
            <person name="Stenlid J."/>
            <person name="Wiebenga A."/>
            <person name="Xie X."/>
            <person name="Kues U."/>
            <person name="Hibbett D.S."/>
            <person name="Hoffmeister D."/>
            <person name="Hogberg N."/>
            <person name="Martin F."/>
            <person name="Grigoriev I.V."/>
            <person name="Watkinson S.C."/>
        </authorList>
    </citation>
    <scope>NUCLEOTIDE SEQUENCE</scope>
    <source>
        <strain evidence="4">S7.9</strain>
    </source>
</reference>
<keyword evidence="3" id="KW-0472">Membrane</keyword>
<dbReference type="RefSeq" id="XP_007313052.1">
    <property type="nucleotide sequence ID" value="XM_007312990.1"/>
</dbReference>
<evidence type="ECO:0000256" key="2">
    <source>
        <dbReference type="SAM" id="MobiDB-lite"/>
    </source>
</evidence>
<evidence type="ECO:0000256" key="1">
    <source>
        <dbReference type="SAM" id="Coils"/>
    </source>
</evidence>
<feature type="compositionally biased region" description="Basic and acidic residues" evidence="2">
    <location>
        <begin position="363"/>
        <end position="372"/>
    </location>
</feature>
<dbReference type="AlphaFoldDB" id="F8NF48"/>
<dbReference type="KEGG" id="sla:SERLADRAFT_444746"/>
<keyword evidence="1" id="KW-0175">Coiled coil</keyword>
<feature type="coiled-coil region" evidence="1">
    <location>
        <begin position="671"/>
        <end position="698"/>
    </location>
</feature>
<dbReference type="GeneID" id="18816134"/>
<feature type="transmembrane region" description="Helical" evidence="3">
    <location>
        <begin position="844"/>
        <end position="864"/>
    </location>
</feature>
<name>F8NF48_SERL9</name>
<accession>F8NF48</accession>
<feature type="transmembrane region" description="Helical" evidence="3">
    <location>
        <begin position="870"/>
        <end position="889"/>
    </location>
</feature>
<feature type="region of interest" description="Disordered" evidence="2">
    <location>
        <begin position="306"/>
        <end position="490"/>
    </location>
</feature>
<evidence type="ECO:0000313" key="4">
    <source>
        <dbReference type="EMBL" id="EGO31168.1"/>
    </source>
</evidence>
<keyword evidence="3" id="KW-1133">Transmembrane helix</keyword>
<feature type="compositionally biased region" description="Basic and acidic residues" evidence="2">
    <location>
        <begin position="537"/>
        <end position="550"/>
    </location>
</feature>
<keyword evidence="3" id="KW-0812">Transmembrane</keyword>